<accession>A0AAV6V8P7</accession>
<dbReference type="GO" id="GO:0006357">
    <property type="term" value="P:regulation of transcription by RNA polymerase II"/>
    <property type="evidence" value="ECO:0007669"/>
    <property type="project" value="TreeGrafter"/>
</dbReference>
<keyword evidence="4" id="KW-0862">Zinc</keyword>
<dbReference type="AlphaFoldDB" id="A0AAV6V8P7"/>
<evidence type="ECO:0000256" key="5">
    <source>
        <dbReference type="ARBA" id="ARBA00022853"/>
    </source>
</evidence>
<evidence type="ECO:0000256" key="10">
    <source>
        <dbReference type="SAM" id="MobiDB-lite"/>
    </source>
</evidence>
<feature type="region of interest" description="Disordered" evidence="10">
    <location>
        <begin position="1"/>
        <end position="24"/>
    </location>
</feature>
<dbReference type="PANTHER" id="PTHR46367:SF1">
    <property type="entry name" value="ATAXIN-7-LIKE PROTEIN 3"/>
    <property type="match status" value="1"/>
</dbReference>
<feature type="domain" description="SCA7" evidence="11">
    <location>
        <begin position="182"/>
        <end position="249"/>
    </location>
</feature>
<feature type="compositionally biased region" description="Acidic residues" evidence="10">
    <location>
        <begin position="145"/>
        <end position="155"/>
    </location>
</feature>
<evidence type="ECO:0000256" key="6">
    <source>
        <dbReference type="ARBA" id="ARBA00023015"/>
    </source>
</evidence>
<dbReference type="Gene3D" id="3.30.160.60">
    <property type="entry name" value="Classic Zinc Finger"/>
    <property type="match status" value="1"/>
</dbReference>
<keyword evidence="7" id="KW-0010">Activator</keyword>
<dbReference type="EMBL" id="JAFNEN010000136">
    <property type="protein sequence ID" value="KAG8192651.1"/>
    <property type="molecule type" value="Genomic_DNA"/>
</dbReference>
<organism evidence="12 13">
    <name type="scientific">Oedothorax gibbosus</name>
    <dbReference type="NCBI Taxonomy" id="931172"/>
    <lineage>
        <taxon>Eukaryota</taxon>
        <taxon>Metazoa</taxon>
        <taxon>Ecdysozoa</taxon>
        <taxon>Arthropoda</taxon>
        <taxon>Chelicerata</taxon>
        <taxon>Arachnida</taxon>
        <taxon>Araneae</taxon>
        <taxon>Araneomorphae</taxon>
        <taxon>Entelegynae</taxon>
        <taxon>Araneoidea</taxon>
        <taxon>Linyphiidae</taxon>
        <taxon>Erigoninae</taxon>
        <taxon>Oedothorax</taxon>
    </lineage>
</organism>
<dbReference type="GO" id="GO:0000124">
    <property type="term" value="C:SAGA complex"/>
    <property type="evidence" value="ECO:0007669"/>
    <property type="project" value="TreeGrafter"/>
</dbReference>
<evidence type="ECO:0000313" key="13">
    <source>
        <dbReference type="Proteomes" id="UP000827092"/>
    </source>
</evidence>
<name>A0AAV6V8P7_9ARAC</name>
<dbReference type="InterPro" id="IPR051078">
    <property type="entry name" value="SGF11"/>
</dbReference>
<keyword evidence="9" id="KW-0539">Nucleus</keyword>
<dbReference type="InterPro" id="IPR013243">
    <property type="entry name" value="SCA7_dom"/>
</dbReference>
<dbReference type="Proteomes" id="UP000827092">
    <property type="component" value="Unassembled WGS sequence"/>
</dbReference>
<dbReference type="InterPro" id="IPR013246">
    <property type="entry name" value="SAGA_su_Sgf11"/>
</dbReference>
<keyword evidence="5" id="KW-0156">Chromatin regulator</keyword>
<keyword evidence="2" id="KW-0479">Metal-binding</keyword>
<protein>
    <recommendedName>
        <fullName evidence="11">SCA7 domain-containing protein</fullName>
    </recommendedName>
</protein>
<feature type="compositionally biased region" description="Basic residues" evidence="10">
    <location>
        <begin position="159"/>
        <end position="172"/>
    </location>
</feature>
<evidence type="ECO:0000256" key="9">
    <source>
        <dbReference type="ARBA" id="ARBA00023242"/>
    </source>
</evidence>
<evidence type="ECO:0000256" key="7">
    <source>
        <dbReference type="ARBA" id="ARBA00023159"/>
    </source>
</evidence>
<evidence type="ECO:0000313" key="12">
    <source>
        <dbReference type="EMBL" id="KAG8192651.1"/>
    </source>
</evidence>
<feature type="compositionally biased region" description="Polar residues" evidence="10">
    <location>
        <begin position="1"/>
        <end position="14"/>
    </location>
</feature>
<keyword evidence="3" id="KW-0863">Zinc-finger</keyword>
<keyword evidence="8" id="KW-0804">Transcription</keyword>
<sequence>MDPCTSGSVSSDSVPDTPASYENKNRNTETCQELFHEMVEDLVLQTCFKVHRAMRFGYFALDEYIVQDGDYILHDVPPTSTNDPKHHDLLALAASSKKPSHINCPHCKRKLGTNRFAPHLNSCMGEGGRQNKDRNAKRNCQTYESGDDDDDEDYSDSGKKKKKKGKNQRKTNKTSVKGKTGVFSMQINVFLSQKCGVVSRKSKSMCNNTLKCSIHSDEQRREIRRTLLKCEPDPNDHIDVDTVDVESRSPSPVDISLLSNQPMPRVKLEDVYATSEHPRPSTTTYI</sequence>
<dbReference type="GO" id="GO:0003713">
    <property type="term" value="F:transcription coactivator activity"/>
    <property type="evidence" value="ECO:0007669"/>
    <property type="project" value="TreeGrafter"/>
</dbReference>
<evidence type="ECO:0000256" key="3">
    <source>
        <dbReference type="ARBA" id="ARBA00022771"/>
    </source>
</evidence>
<comment type="subcellular location">
    <subcellularLocation>
        <location evidence="1">Nucleus</location>
    </subcellularLocation>
</comment>
<dbReference type="GO" id="GO:0071819">
    <property type="term" value="C:DUBm complex"/>
    <property type="evidence" value="ECO:0007669"/>
    <property type="project" value="TreeGrafter"/>
</dbReference>
<evidence type="ECO:0000256" key="4">
    <source>
        <dbReference type="ARBA" id="ARBA00022833"/>
    </source>
</evidence>
<evidence type="ECO:0000259" key="11">
    <source>
        <dbReference type="PROSITE" id="PS51505"/>
    </source>
</evidence>
<reference evidence="12 13" key="1">
    <citation type="journal article" date="2022" name="Nat. Ecol. Evol.">
        <title>A masculinizing supergene underlies an exaggerated male reproductive morph in a spider.</title>
        <authorList>
            <person name="Hendrickx F."/>
            <person name="De Corte Z."/>
            <person name="Sonet G."/>
            <person name="Van Belleghem S.M."/>
            <person name="Kostlbacher S."/>
            <person name="Vangestel C."/>
        </authorList>
    </citation>
    <scope>NUCLEOTIDE SEQUENCE [LARGE SCALE GENOMIC DNA]</scope>
    <source>
        <strain evidence="12">W744_W776</strain>
    </source>
</reference>
<evidence type="ECO:0000256" key="8">
    <source>
        <dbReference type="ARBA" id="ARBA00023163"/>
    </source>
</evidence>
<feature type="region of interest" description="Disordered" evidence="10">
    <location>
        <begin position="125"/>
        <end position="177"/>
    </location>
</feature>
<dbReference type="Pfam" id="PF08209">
    <property type="entry name" value="Sgf11"/>
    <property type="match status" value="1"/>
</dbReference>
<gene>
    <name evidence="12" type="ORF">JTE90_009683</name>
</gene>
<dbReference type="GO" id="GO:0008270">
    <property type="term" value="F:zinc ion binding"/>
    <property type="evidence" value="ECO:0007669"/>
    <property type="project" value="UniProtKB-KW"/>
</dbReference>
<dbReference type="GO" id="GO:0006325">
    <property type="term" value="P:chromatin organization"/>
    <property type="evidence" value="ECO:0007669"/>
    <property type="project" value="UniProtKB-KW"/>
</dbReference>
<keyword evidence="6" id="KW-0805">Transcription regulation</keyword>
<dbReference type="Gene3D" id="6.10.140.1270">
    <property type="match status" value="1"/>
</dbReference>
<evidence type="ECO:0000256" key="2">
    <source>
        <dbReference type="ARBA" id="ARBA00022723"/>
    </source>
</evidence>
<dbReference type="PROSITE" id="PS51505">
    <property type="entry name" value="SCA7"/>
    <property type="match status" value="1"/>
</dbReference>
<comment type="caution">
    <text evidence="12">The sequence shown here is derived from an EMBL/GenBank/DDBJ whole genome shotgun (WGS) entry which is preliminary data.</text>
</comment>
<proteinExistence type="predicted"/>
<dbReference type="PANTHER" id="PTHR46367">
    <property type="entry name" value="ATAXIN-7-LIKE PROTEIN 3"/>
    <property type="match status" value="1"/>
</dbReference>
<keyword evidence="13" id="KW-1185">Reference proteome</keyword>
<evidence type="ECO:0000256" key="1">
    <source>
        <dbReference type="ARBA" id="ARBA00004123"/>
    </source>
</evidence>